<feature type="compositionally biased region" description="Basic and acidic residues" evidence="1">
    <location>
        <begin position="97"/>
        <end position="106"/>
    </location>
</feature>
<dbReference type="AlphaFoldDB" id="A0A2T4YP49"/>
<proteinExistence type="predicted"/>
<dbReference type="NCBIfam" id="TIGR01300">
    <property type="entry name" value="CPA3_mnhG_phaG"/>
    <property type="match status" value="1"/>
</dbReference>
<dbReference type="PANTHER" id="PTHR34703:SF1">
    <property type="entry name" value="ANTIPORTER SUBUNIT MNHG2-RELATED"/>
    <property type="match status" value="1"/>
</dbReference>
<gene>
    <name evidence="3" type="ORF">C8J24_1507</name>
</gene>
<evidence type="ECO:0000313" key="4">
    <source>
        <dbReference type="Proteomes" id="UP000240996"/>
    </source>
</evidence>
<reference evidence="3 4" key="1">
    <citation type="submission" date="2018-04" db="EMBL/GenBank/DDBJ databases">
        <title>Genomic Encyclopedia of Type Strains, Phase III (KMG-III): the genomes of soil and plant-associated and newly described type strains.</title>
        <authorList>
            <person name="Whitman W."/>
        </authorList>
    </citation>
    <scope>NUCLEOTIDE SEQUENCE [LARGE SCALE GENOMIC DNA]</scope>
    <source>
        <strain evidence="3 4">NW12</strain>
    </source>
</reference>
<accession>A0A2T4YP49</accession>
<organism evidence="3 4">
    <name type="scientific">Sphingomonas aerolata</name>
    <dbReference type="NCBI Taxonomy" id="185951"/>
    <lineage>
        <taxon>Bacteria</taxon>
        <taxon>Pseudomonadati</taxon>
        <taxon>Pseudomonadota</taxon>
        <taxon>Alphaproteobacteria</taxon>
        <taxon>Sphingomonadales</taxon>
        <taxon>Sphingomonadaceae</taxon>
        <taxon>Sphingomonas</taxon>
    </lineage>
</organism>
<dbReference type="PANTHER" id="PTHR34703">
    <property type="entry name" value="ANTIPORTER SUBUNIT MNHG2-RELATED"/>
    <property type="match status" value="1"/>
</dbReference>
<feature type="compositionally biased region" description="Polar residues" evidence="1">
    <location>
        <begin position="130"/>
        <end position="139"/>
    </location>
</feature>
<dbReference type="GO" id="GO:0015385">
    <property type="term" value="F:sodium:proton antiporter activity"/>
    <property type="evidence" value="ECO:0007669"/>
    <property type="project" value="TreeGrafter"/>
</dbReference>
<dbReference type="Pfam" id="PF03334">
    <property type="entry name" value="PhaG_MnhG_YufB"/>
    <property type="match status" value="1"/>
</dbReference>
<dbReference type="NCBIfam" id="NF009316">
    <property type="entry name" value="PRK12674.1-5"/>
    <property type="match status" value="1"/>
</dbReference>
<comment type="caution">
    <text evidence="3">The sequence shown here is derived from an EMBL/GenBank/DDBJ whole genome shotgun (WGS) entry which is preliminary data.</text>
</comment>
<evidence type="ECO:0000313" key="3">
    <source>
        <dbReference type="EMBL" id="PTM45292.1"/>
    </source>
</evidence>
<keyword evidence="4" id="KW-1185">Reference proteome</keyword>
<protein>
    <submittedName>
        <fullName evidence="3">Multisubunit potassium/proton antiporter PhaG subunit</fullName>
    </submittedName>
</protein>
<keyword evidence="2" id="KW-0472">Membrane</keyword>
<feature type="transmembrane region" description="Helical" evidence="2">
    <location>
        <begin position="71"/>
        <end position="89"/>
    </location>
</feature>
<feature type="transmembrane region" description="Helical" evidence="2">
    <location>
        <begin position="40"/>
        <end position="59"/>
    </location>
</feature>
<feature type="region of interest" description="Disordered" evidence="1">
    <location>
        <begin position="97"/>
        <end position="139"/>
    </location>
</feature>
<feature type="transmembrane region" description="Helical" evidence="2">
    <location>
        <begin position="6"/>
        <end position="28"/>
    </location>
</feature>
<sequence length="139" mass="14818">MSGIVEIVIAGLILLGAAFVLIGSWGLVRLPSTMERLHGPTKATTLGLGGLLLASVVFFQVRLGVWTAHELLISLFLFITAPISANMIAKVHLHRARTGDRPDHDGIAGPPPRPDPDGEGEWATFEAPHTDTQASIENP</sequence>
<name>A0A2T4YP49_9SPHN</name>
<keyword evidence="2" id="KW-0812">Transmembrane</keyword>
<dbReference type="Proteomes" id="UP000240996">
    <property type="component" value="Unassembled WGS sequence"/>
</dbReference>
<evidence type="ECO:0000256" key="2">
    <source>
        <dbReference type="SAM" id="Phobius"/>
    </source>
</evidence>
<dbReference type="InterPro" id="IPR005133">
    <property type="entry name" value="PhaG_MnhG_YufB"/>
</dbReference>
<dbReference type="RefSeq" id="WP_107931497.1">
    <property type="nucleotide sequence ID" value="NZ_PZZN01000002.1"/>
</dbReference>
<keyword evidence="2" id="KW-1133">Transmembrane helix</keyword>
<dbReference type="EMBL" id="PZZN01000002">
    <property type="protein sequence ID" value="PTM45292.1"/>
    <property type="molecule type" value="Genomic_DNA"/>
</dbReference>
<evidence type="ECO:0000256" key="1">
    <source>
        <dbReference type="SAM" id="MobiDB-lite"/>
    </source>
</evidence>